<keyword evidence="8 13" id="KW-0805">Transcription regulation</keyword>
<dbReference type="HAMAP" id="MF_00015">
    <property type="entry name" value="LexA"/>
    <property type="match status" value="1"/>
</dbReference>
<keyword evidence="5 13" id="KW-0227">DNA damage</keyword>
<evidence type="ECO:0000256" key="13">
    <source>
        <dbReference type="HAMAP-Rule" id="MF_00015"/>
    </source>
</evidence>
<dbReference type="Proteomes" id="UP000261212">
    <property type="component" value="Unassembled WGS sequence"/>
</dbReference>
<feature type="DNA-binding region" description="H-T-H motif" evidence="13">
    <location>
        <begin position="29"/>
        <end position="49"/>
    </location>
</feature>
<evidence type="ECO:0000256" key="7">
    <source>
        <dbReference type="ARBA" id="ARBA00022813"/>
    </source>
</evidence>
<accession>A0A3E3DZL2</accession>
<dbReference type="InterPro" id="IPR036388">
    <property type="entry name" value="WH-like_DNA-bd_sf"/>
</dbReference>
<evidence type="ECO:0000256" key="3">
    <source>
        <dbReference type="ARBA" id="ARBA00022491"/>
    </source>
</evidence>
<dbReference type="Pfam" id="PF01726">
    <property type="entry name" value="LexA_DNA_bind"/>
    <property type="match status" value="1"/>
</dbReference>
<keyword evidence="10 13" id="KW-0804">Transcription</keyword>
<dbReference type="SUPFAM" id="SSF51306">
    <property type="entry name" value="LexA/Signal peptidase"/>
    <property type="match status" value="1"/>
</dbReference>
<keyword evidence="11 13" id="KW-0234">DNA repair</keyword>
<evidence type="ECO:0000256" key="14">
    <source>
        <dbReference type="RuleBase" id="RU003991"/>
    </source>
</evidence>
<dbReference type="Gene3D" id="2.10.109.10">
    <property type="entry name" value="Umud Fragment, subunit A"/>
    <property type="match status" value="1"/>
</dbReference>
<evidence type="ECO:0000313" key="18">
    <source>
        <dbReference type="Proteomes" id="UP000261212"/>
    </source>
</evidence>
<dbReference type="SUPFAM" id="SSF46785">
    <property type="entry name" value="Winged helix' DNA-binding domain"/>
    <property type="match status" value="1"/>
</dbReference>
<dbReference type="PRINTS" id="PR00726">
    <property type="entry name" value="LEXASERPTASE"/>
</dbReference>
<evidence type="ECO:0000259" key="15">
    <source>
        <dbReference type="Pfam" id="PF00717"/>
    </source>
</evidence>
<gene>
    <name evidence="13 17" type="primary">lexA</name>
    <name evidence="17" type="ORF">DW687_06275</name>
</gene>
<evidence type="ECO:0000256" key="11">
    <source>
        <dbReference type="ARBA" id="ARBA00023204"/>
    </source>
</evidence>
<evidence type="ECO:0000256" key="9">
    <source>
        <dbReference type="ARBA" id="ARBA00023125"/>
    </source>
</evidence>
<dbReference type="GO" id="GO:0004252">
    <property type="term" value="F:serine-type endopeptidase activity"/>
    <property type="evidence" value="ECO:0007669"/>
    <property type="project" value="UniProtKB-UniRule"/>
</dbReference>
<dbReference type="InterPro" id="IPR006199">
    <property type="entry name" value="LexA_DNA-bd_dom"/>
</dbReference>
<comment type="catalytic activity">
    <reaction evidence="13">
        <text>Hydrolysis of Ala-|-Gly bond in repressor LexA.</text>
        <dbReference type="EC" id="3.4.21.88"/>
    </reaction>
</comment>
<protein>
    <recommendedName>
        <fullName evidence="13">LexA repressor</fullName>
        <ecNumber evidence="13">3.4.21.88</ecNumber>
    </recommendedName>
</protein>
<dbReference type="Pfam" id="PF00717">
    <property type="entry name" value="Peptidase_S24"/>
    <property type="match status" value="1"/>
</dbReference>
<feature type="domain" description="Peptidase S24/S26A/S26B/S26C" evidence="15">
    <location>
        <begin position="95"/>
        <end position="207"/>
    </location>
</feature>
<dbReference type="CDD" id="cd06529">
    <property type="entry name" value="S24_LexA-like"/>
    <property type="match status" value="1"/>
</dbReference>
<feature type="active site" description="For autocatalytic cleavage activity" evidence="13">
    <location>
        <position position="174"/>
    </location>
</feature>
<comment type="similarity">
    <text evidence="1 13 14">Belongs to the peptidase S24 family.</text>
</comment>
<dbReference type="GO" id="GO:0006281">
    <property type="term" value="P:DNA repair"/>
    <property type="evidence" value="ECO:0007669"/>
    <property type="project" value="UniProtKB-UniRule"/>
</dbReference>
<evidence type="ECO:0000256" key="10">
    <source>
        <dbReference type="ARBA" id="ARBA00023163"/>
    </source>
</evidence>
<dbReference type="GO" id="GO:0045892">
    <property type="term" value="P:negative regulation of DNA-templated transcription"/>
    <property type="evidence" value="ECO:0007669"/>
    <property type="project" value="UniProtKB-UniRule"/>
</dbReference>
<feature type="domain" description="LexA repressor DNA-binding" evidence="16">
    <location>
        <begin position="3"/>
        <end position="66"/>
    </location>
</feature>
<dbReference type="FunFam" id="2.10.109.10:FF:000001">
    <property type="entry name" value="LexA repressor"/>
    <property type="match status" value="1"/>
</dbReference>
<evidence type="ECO:0000256" key="5">
    <source>
        <dbReference type="ARBA" id="ARBA00022763"/>
    </source>
</evidence>
<dbReference type="FunFam" id="1.10.10.10:FF:000009">
    <property type="entry name" value="LexA repressor"/>
    <property type="match status" value="1"/>
</dbReference>
<dbReference type="GO" id="GO:0006260">
    <property type="term" value="P:DNA replication"/>
    <property type="evidence" value="ECO:0007669"/>
    <property type="project" value="UniProtKB-UniRule"/>
</dbReference>
<proteinExistence type="inferred from homology"/>
<dbReference type="InterPro" id="IPR006197">
    <property type="entry name" value="Peptidase_S24_LexA"/>
</dbReference>
<dbReference type="InterPro" id="IPR036286">
    <property type="entry name" value="LexA/Signal_pep-like_sf"/>
</dbReference>
<comment type="subunit">
    <text evidence="2 13">Homodimer.</text>
</comment>
<evidence type="ECO:0000256" key="1">
    <source>
        <dbReference type="ARBA" id="ARBA00007484"/>
    </source>
</evidence>
<dbReference type="InterPro" id="IPR015927">
    <property type="entry name" value="Peptidase_S24_S26A/B/C"/>
</dbReference>
<dbReference type="PANTHER" id="PTHR33516:SF2">
    <property type="entry name" value="LEXA REPRESSOR-RELATED"/>
    <property type="match status" value="1"/>
</dbReference>
<keyword evidence="4 13" id="KW-0235">DNA replication</keyword>
<keyword evidence="7 13" id="KW-0068">Autocatalytic cleavage</keyword>
<evidence type="ECO:0000256" key="8">
    <source>
        <dbReference type="ARBA" id="ARBA00023015"/>
    </source>
</evidence>
<feature type="active site" description="For autocatalytic cleavage activity" evidence="13">
    <location>
        <position position="137"/>
    </location>
</feature>
<keyword evidence="9 13" id="KW-0238">DNA-binding</keyword>
<dbReference type="InterPro" id="IPR036390">
    <property type="entry name" value="WH_DNA-bd_sf"/>
</dbReference>
<evidence type="ECO:0000259" key="16">
    <source>
        <dbReference type="Pfam" id="PF01726"/>
    </source>
</evidence>
<dbReference type="GO" id="GO:0006508">
    <property type="term" value="P:proteolysis"/>
    <property type="evidence" value="ECO:0007669"/>
    <property type="project" value="InterPro"/>
</dbReference>
<dbReference type="PANTHER" id="PTHR33516">
    <property type="entry name" value="LEXA REPRESSOR"/>
    <property type="match status" value="1"/>
</dbReference>
<reference evidence="17 18" key="1">
    <citation type="submission" date="2018-08" db="EMBL/GenBank/DDBJ databases">
        <title>A genome reference for cultivated species of the human gut microbiota.</title>
        <authorList>
            <person name="Zou Y."/>
            <person name="Xue W."/>
            <person name="Luo G."/>
        </authorList>
    </citation>
    <scope>NUCLEOTIDE SEQUENCE [LARGE SCALE GENOMIC DNA]</scope>
    <source>
        <strain evidence="17 18">AM25-6</strain>
    </source>
</reference>
<evidence type="ECO:0000256" key="6">
    <source>
        <dbReference type="ARBA" id="ARBA00022801"/>
    </source>
</evidence>
<dbReference type="InterPro" id="IPR039418">
    <property type="entry name" value="LexA-like"/>
</dbReference>
<evidence type="ECO:0000313" key="17">
    <source>
        <dbReference type="EMBL" id="RGD74369.1"/>
    </source>
</evidence>
<sequence>MYNDLTKIQIKILDFIKAELKDKGYPPSVREIGSNVGLTSTSSVHNQLNNLEKKGYIKRGVSKQRAIEVVGFSPFTKDENQVDEVSLVDDVINVPIIGNVAAGYPILAEENVEDTYPLPSSFVGKNECFMLHVKGDSMINAGILNGDLVVVKKQNTANDHDIVVALIDDEATVKTFFKEQNRVRLQPENPVYDPIYSTDLKILGKVIGVMRML</sequence>
<dbReference type="EC" id="3.4.21.88" evidence="13"/>
<keyword evidence="3 13" id="KW-0678">Repressor</keyword>
<dbReference type="NCBIfam" id="TIGR00498">
    <property type="entry name" value="lexA"/>
    <property type="match status" value="1"/>
</dbReference>
<evidence type="ECO:0000256" key="12">
    <source>
        <dbReference type="ARBA" id="ARBA00023236"/>
    </source>
</evidence>
<comment type="caution">
    <text evidence="17">The sequence shown here is derived from an EMBL/GenBank/DDBJ whole genome shotgun (WGS) entry which is preliminary data.</text>
</comment>
<evidence type="ECO:0000256" key="4">
    <source>
        <dbReference type="ARBA" id="ARBA00022705"/>
    </source>
</evidence>
<dbReference type="GO" id="GO:0003677">
    <property type="term" value="F:DNA binding"/>
    <property type="evidence" value="ECO:0007669"/>
    <property type="project" value="UniProtKB-UniRule"/>
</dbReference>
<keyword evidence="6 13" id="KW-0378">Hydrolase</keyword>
<dbReference type="Gene3D" id="1.10.10.10">
    <property type="entry name" value="Winged helix-like DNA-binding domain superfamily/Winged helix DNA-binding domain"/>
    <property type="match status" value="1"/>
</dbReference>
<feature type="site" description="Cleavage; by autolysis" evidence="13">
    <location>
        <begin position="102"/>
        <end position="103"/>
    </location>
</feature>
<dbReference type="RefSeq" id="WP_117532102.1">
    <property type="nucleotide sequence ID" value="NZ_QUSM01000003.1"/>
</dbReference>
<organism evidence="17 18">
    <name type="scientific">Anaerofustis stercorihominis</name>
    <dbReference type="NCBI Taxonomy" id="214853"/>
    <lineage>
        <taxon>Bacteria</taxon>
        <taxon>Bacillati</taxon>
        <taxon>Bacillota</taxon>
        <taxon>Clostridia</taxon>
        <taxon>Eubacteriales</taxon>
        <taxon>Eubacteriaceae</taxon>
        <taxon>Anaerofustis</taxon>
    </lineage>
</organism>
<comment type="function">
    <text evidence="13">Represses a number of genes involved in the response to DNA damage (SOS response), including recA and lexA. In the presence of single-stranded DNA, RecA interacts with LexA causing an autocatalytic cleavage which disrupts the DNA-binding part of LexA, leading to derepression of the SOS regulon and eventually DNA repair.</text>
</comment>
<dbReference type="EMBL" id="QUSM01000003">
    <property type="protein sequence ID" value="RGD74369.1"/>
    <property type="molecule type" value="Genomic_DNA"/>
</dbReference>
<keyword evidence="12 13" id="KW-0742">SOS response</keyword>
<dbReference type="InterPro" id="IPR006200">
    <property type="entry name" value="LexA"/>
</dbReference>
<dbReference type="InterPro" id="IPR050077">
    <property type="entry name" value="LexA_repressor"/>
</dbReference>
<name>A0A3E3DZL2_9FIRM</name>
<dbReference type="AlphaFoldDB" id="A0A3E3DZL2"/>
<dbReference type="GO" id="GO:0009432">
    <property type="term" value="P:SOS response"/>
    <property type="evidence" value="ECO:0007669"/>
    <property type="project" value="UniProtKB-UniRule"/>
</dbReference>
<evidence type="ECO:0000256" key="2">
    <source>
        <dbReference type="ARBA" id="ARBA00011738"/>
    </source>
</evidence>